<dbReference type="SUPFAM" id="SSF48179">
    <property type="entry name" value="6-phosphogluconate dehydrogenase C-terminal domain-like"/>
    <property type="match status" value="2"/>
</dbReference>
<dbReference type="GO" id="GO:0016509">
    <property type="term" value="F:long-chain (3S)-3-hydroxyacyl-CoA dehydrogenase (NAD+) activity"/>
    <property type="evidence" value="ECO:0007669"/>
    <property type="project" value="TreeGrafter"/>
</dbReference>
<accession>G0U7D5</accession>
<dbReference type="PANTHER" id="PTHR43612:SF3">
    <property type="entry name" value="TRIFUNCTIONAL ENZYME SUBUNIT ALPHA, MITOCHONDRIAL"/>
    <property type="match status" value="1"/>
</dbReference>
<gene>
    <name evidence="2" type="ORF">TVY486_1008390</name>
</gene>
<feature type="domain" description="3-hydroxyacyl-CoA dehydrogenase C-terminal" evidence="1">
    <location>
        <begin position="469"/>
        <end position="538"/>
    </location>
</feature>
<feature type="non-terminal residue" evidence="2">
    <location>
        <position position="1"/>
    </location>
</feature>
<dbReference type="VEuPathDB" id="TriTrypDB:TvY486_1008390"/>
<organism evidence="2">
    <name type="scientific">Trypanosoma vivax (strain Y486)</name>
    <dbReference type="NCBI Taxonomy" id="1055687"/>
    <lineage>
        <taxon>Eukaryota</taxon>
        <taxon>Discoba</taxon>
        <taxon>Euglenozoa</taxon>
        <taxon>Kinetoplastea</taxon>
        <taxon>Metakinetoplastina</taxon>
        <taxon>Trypanosomatida</taxon>
        <taxon>Trypanosomatidae</taxon>
        <taxon>Trypanosoma</taxon>
        <taxon>Duttonella</taxon>
    </lineage>
</organism>
<dbReference type="InterPro" id="IPR013328">
    <property type="entry name" value="6PGD_dom2"/>
</dbReference>
<protein>
    <recommendedName>
        <fullName evidence="1">3-hydroxyacyl-CoA dehydrogenase C-terminal domain-containing protein</fullName>
    </recommendedName>
</protein>
<dbReference type="Pfam" id="PF00725">
    <property type="entry name" value="3HCDH"/>
    <property type="match status" value="1"/>
</dbReference>
<dbReference type="Gene3D" id="1.10.1040.10">
    <property type="entry name" value="N-(1-d-carboxylethyl)-l-norvaline Dehydrogenase, domain 2"/>
    <property type="match status" value="2"/>
</dbReference>
<dbReference type="EMBL" id="HE573026">
    <property type="protein sequence ID" value="CCC51793.1"/>
    <property type="molecule type" value="Genomic_DNA"/>
</dbReference>
<reference evidence="2" key="1">
    <citation type="journal article" date="2012" name="Proc. Natl. Acad. Sci. U.S.A.">
        <title>Antigenic diversity is generated by distinct evolutionary mechanisms in African trypanosome species.</title>
        <authorList>
            <person name="Jackson A.P."/>
            <person name="Berry A."/>
            <person name="Aslett M."/>
            <person name="Allison H.C."/>
            <person name="Burton P."/>
            <person name="Vavrova-Anderson J."/>
            <person name="Brown R."/>
            <person name="Browne H."/>
            <person name="Corton N."/>
            <person name="Hauser H."/>
            <person name="Gamble J."/>
            <person name="Gilderthorp R."/>
            <person name="Marcello L."/>
            <person name="McQuillan J."/>
            <person name="Otto T.D."/>
            <person name="Quail M.A."/>
            <person name="Sanders M.J."/>
            <person name="van Tonder A."/>
            <person name="Ginger M.L."/>
            <person name="Field M.C."/>
            <person name="Barry J.D."/>
            <person name="Hertz-Fowler C."/>
            <person name="Berriman M."/>
        </authorList>
    </citation>
    <scope>NUCLEOTIDE SEQUENCE</scope>
    <source>
        <strain evidence="2">Y486</strain>
    </source>
</reference>
<evidence type="ECO:0000259" key="1">
    <source>
        <dbReference type="Pfam" id="PF00725"/>
    </source>
</evidence>
<evidence type="ECO:0000313" key="2">
    <source>
        <dbReference type="EMBL" id="CCC51793.1"/>
    </source>
</evidence>
<dbReference type="AlphaFoldDB" id="G0U7D5"/>
<dbReference type="PANTHER" id="PTHR43612">
    <property type="entry name" value="TRIFUNCTIONAL ENZYME SUBUNIT ALPHA"/>
    <property type="match status" value="1"/>
</dbReference>
<dbReference type="InterPro" id="IPR008927">
    <property type="entry name" value="6-PGluconate_DH-like_C_sf"/>
</dbReference>
<dbReference type="GO" id="GO:0004300">
    <property type="term" value="F:enoyl-CoA hydratase activity"/>
    <property type="evidence" value="ECO:0007669"/>
    <property type="project" value="TreeGrafter"/>
</dbReference>
<dbReference type="InterPro" id="IPR006108">
    <property type="entry name" value="3HC_DH_C"/>
</dbReference>
<sequence>HPLLGPNTSNNDPQEMLLRCWDDADADETCAGADGAGDNALRVSFISDRIVALELHEQPISVGAAVATLSAALSSLESSGMWRAGLSVILRTLPGMSFYTPLSSEAELTPIARMELAHAKQRLLQRMQEACTRGVVFTAELCGPAFDFGAELLLMCGGGVTLKSNAHEPRFGFPSICIGVWPSPCVLPSLRDGLSSIGNAASEAALLHTLDWESLRKRHPKLMQAPVPCSSLPVTANLKRVVGAMRQLFMRFWCSTLARGLSGLGPTTTDTASNVLMKFWIQYYETVMHGSRKQVGASAVSECWALYMLLLNRTESRNVKALIRATQRMRRRVLKPPPRRDWAELTREDAPNGMEDGLFWVIPGDMASAAVRFVAERYACSDRSVFRSGLLIGDGEVVRDLSELLHCAVVATPVVPFVSQRVGGQYIVEVSVHCSPDTLATQAKVSLSTALSYLQSKEIPYIVTKRGGVSDRLVVAFAMELFQLAAETDPRKIESVACERLGFRMSPFEFIDRYSISRVVRVMQQHKHLMSQRREAQATGRAVFSAMAVEGIESFYSADGRLNRIRARNLLGIEEGLSEKEVLLRLLAALLDESCRLLLDGDVETAEDINLASLYALSLCFSTGGILSRAEDIISIPLLLRDFKHMSTRFGRFPAEVSPLLTTMVEAGESFRTLSEETLWRTRRIGGAVVG</sequence>
<proteinExistence type="predicted"/>
<name>G0U7D5_TRYVY</name>
<dbReference type="InterPro" id="IPR050136">
    <property type="entry name" value="FA_oxidation_alpha_subunit"/>
</dbReference>
<dbReference type="GO" id="GO:0006635">
    <property type="term" value="P:fatty acid beta-oxidation"/>
    <property type="evidence" value="ECO:0007669"/>
    <property type="project" value="TreeGrafter"/>
</dbReference>
<dbReference type="GO" id="GO:0016507">
    <property type="term" value="C:mitochondrial fatty acid beta-oxidation multienzyme complex"/>
    <property type="evidence" value="ECO:0007669"/>
    <property type="project" value="TreeGrafter"/>
</dbReference>